<feature type="region of interest" description="Disordered" evidence="1">
    <location>
        <begin position="104"/>
        <end position="136"/>
    </location>
</feature>
<feature type="transmembrane region" description="Helical" evidence="2">
    <location>
        <begin position="12"/>
        <end position="35"/>
    </location>
</feature>
<evidence type="ECO:0000313" key="4">
    <source>
        <dbReference type="Proteomes" id="UP000051952"/>
    </source>
</evidence>
<dbReference type="SUPFAM" id="SSF50998">
    <property type="entry name" value="Quinoprotein alcohol dehydrogenase-like"/>
    <property type="match status" value="2"/>
</dbReference>
<gene>
    <name evidence="3" type="ORF">BSAL_11365</name>
</gene>
<dbReference type="VEuPathDB" id="TriTrypDB:BSAL_11365"/>
<evidence type="ECO:0000313" key="3">
    <source>
        <dbReference type="EMBL" id="CUG87670.1"/>
    </source>
</evidence>
<sequence length="563" mass="61402">MHMIALSSVSSIFSLSIITIVIVLCSSPLICLVAADPWSRSLPSGTQSGFPIDVAHLVVAQGALNHTLFAFHVGDGTPAWSIQLEEPLFPFCLFFHKINGGGSSSSNGGNGNQQQQQLQKGAAKKKHHGYDDDDELIDDDENVLKGNCGDEEHKVGVFQGHSTMYGIDLVHGTVKWTFRGLSTPVFLPTPMEGSTQFDGILTAVYVNASFPRCISGIDVGTGRTAWVNCDHTVYAQTQQDGAPLPVIVTEKTFFAVFEAHEDPRRSIVLERQLDDPVFPPHVFDFFPQTVMMTNSIGFITDSDNSARFRGGFRVKRNRRQHTNRDGQPIRVAFAVSGWNSATNSYAGATTVVSVIAQAGVIEWRHTLGSRLQQPIQFMIRHVPELHEMIVSDGASFISALATDSGTLMWNHTVNRSSTTSSSVAVSERVGTSEQASGISISLGPLTYVLQTRHHVFMSQHVVASSNRKIATDTTTDVITVLDVNSGAFVNDVLVVDSISSQFASHHNVLYIPGSFEVAVLNITNMQMRSLYLTHSPVGPLFDVLEDSRLVFGTAYTVYSFPLL</sequence>
<dbReference type="Proteomes" id="UP000051952">
    <property type="component" value="Unassembled WGS sequence"/>
</dbReference>
<accession>A0A0S4J841</accession>
<reference evidence="4" key="1">
    <citation type="submission" date="2015-09" db="EMBL/GenBank/DDBJ databases">
        <authorList>
            <consortium name="Pathogen Informatics"/>
        </authorList>
    </citation>
    <scope>NUCLEOTIDE SEQUENCE [LARGE SCALE GENOMIC DNA]</scope>
    <source>
        <strain evidence="4">Lake Konstanz</strain>
    </source>
</reference>
<keyword evidence="2" id="KW-0812">Transmembrane</keyword>
<dbReference type="EMBL" id="CYKH01001565">
    <property type="protein sequence ID" value="CUG87670.1"/>
    <property type="molecule type" value="Genomic_DNA"/>
</dbReference>
<keyword evidence="2" id="KW-0472">Membrane</keyword>
<evidence type="ECO:0000256" key="2">
    <source>
        <dbReference type="SAM" id="Phobius"/>
    </source>
</evidence>
<protein>
    <submittedName>
        <fullName evidence="3">Membrane-associated protein, putative</fullName>
    </submittedName>
</protein>
<organism evidence="3 4">
    <name type="scientific">Bodo saltans</name>
    <name type="common">Flagellated protozoan</name>
    <dbReference type="NCBI Taxonomy" id="75058"/>
    <lineage>
        <taxon>Eukaryota</taxon>
        <taxon>Discoba</taxon>
        <taxon>Euglenozoa</taxon>
        <taxon>Kinetoplastea</taxon>
        <taxon>Metakinetoplastina</taxon>
        <taxon>Eubodonida</taxon>
        <taxon>Bodonidae</taxon>
        <taxon>Bodo</taxon>
    </lineage>
</organism>
<keyword evidence="2" id="KW-1133">Transmembrane helix</keyword>
<dbReference type="InterPro" id="IPR011047">
    <property type="entry name" value="Quinoprotein_ADH-like_sf"/>
</dbReference>
<keyword evidence="4" id="KW-1185">Reference proteome</keyword>
<name>A0A0S4J841_BODSA</name>
<proteinExistence type="predicted"/>
<dbReference type="AlphaFoldDB" id="A0A0S4J841"/>
<evidence type="ECO:0000256" key="1">
    <source>
        <dbReference type="SAM" id="MobiDB-lite"/>
    </source>
</evidence>